<evidence type="ECO:0000256" key="1">
    <source>
        <dbReference type="ARBA" id="ARBA00004123"/>
    </source>
</evidence>
<dbReference type="PROSITE" id="PS51542">
    <property type="entry name" value="FYRN"/>
    <property type="match status" value="1"/>
</dbReference>
<dbReference type="GO" id="GO:0140993">
    <property type="term" value="F:histone modifying activity"/>
    <property type="evidence" value="ECO:0007669"/>
    <property type="project" value="UniProtKB-ARBA"/>
</dbReference>
<accession>A0AAP0KK39</accession>
<protein>
    <submittedName>
        <fullName evidence="4">Uncharacterized protein</fullName>
    </submittedName>
</protein>
<keyword evidence="2" id="KW-0539">Nucleus</keyword>
<dbReference type="AlphaFoldDB" id="A0AAP0KK39"/>
<dbReference type="PANTHER" id="PTHR22715">
    <property type="entry name" value="TRANSFORMING GROWTH FACTOR BETA REGULATED GENE 1"/>
    <property type="match status" value="1"/>
</dbReference>
<keyword evidence="5" id="KW-1185">Reference proteome</keyword>
<feature type="region of interest" description="Disordered" evidence="3">
    <location>
        <begin position="560"/>
        <end position="593"/>
    </location>
</feature>
<dbReference type="GO" id="GO:0005634">
    <property type="term" value="C:nucleus"/>
    <property type="evidence" value="ECO:0007669"/>
    <property type="project" value="UniProtKB-SubCell"/>
</dbReference>
<name>A0AAP0KK39_9MAGN</name>
<feature type="region of interest" description="Disordered" evidence="3">
    <location>
        <begin position="324"/>
        <end position="344"/>
    </location>
</feature>
<dbReference type="InterPro" id="IPR003888">
    <property type="entry name" value="FYrich_N"/>
</dbReference>
<feature type="region of interest" description="Disordered" evidence="3">
    <location>
        <begin position="708"/>
        <end position="731"/>
    </location>
</feature>
<dbReference type="EMBL" id="JBBNAE010000001">
    <property type="protein sequence ID" value="KAK9154026.1"/>
    <property type="molecule type" value="Genomic_DNA"/>
</dbReference>
<dbReference type="Proteomes" id="UP001417504">
    <property type="component" value="Unassembled WGS sequence"/>
</dbReference>
<organism evidence="4 5">
    <name type="scientific">Stephania japonica</name>
    <dbReference type="NCBI Taxonomy" id="461633"/>
    <lineage>
        <taxon>Eukaryota</taxon>
        <taxon>Viridiplantae</taxon>
        <taxon>Streptophyta</taxon>
        <taxon>Embryophyta</taxon>
        <taxon>Tracheophyta</taxon>
        <taxon>Spermatophyta</taxon>
        <taxon>Magnoliopsida</taxon>
        <taxon>Ranunculales</taxon>
        <taxon>Menispermaceae</taxon>
        <taxon>Menispermoideae</taxon>
        <taxon>Cissampelideae</taxon>
        <taxon>Stephania</taxon>
    </lineage>
</organism>
<dbReference type="Pfam" id="PF05965">
    <property type="entry name" value="FYRC"/>
    <property type="match status" value="1"/>
</dbReference>
<dbReference type="GO" id="GO:0051726">
    <property type="term" value="P:regulation of cell cycle"/>
    <property type="evidence" value="ECO:0007669"/>
    <property type="project" value="TreeGrafter"/>
</dbReference>
<gene>
    <name evidence="4" type="ORF">Sjap_001506</name>
</gene>
<evidence type="ECO:0000256" key="2">
    <source>
        <dbReference type="ARBA" id="ARBA00023242"/>
    </source>
</evidence>
<dbReference type="Gene3D" id="3.30.160.360">
    <property type="match status" value="1"/>
</dbReference>
<dbReference type="PROSITE" id="PS51543">
    <property type="entry name" value="FYRC"/>
    <property type="match status" value="1"/>
</dbReference>
<dbReference type="InterPro" id="IPR003889">
    <property type="entry name" value="FYrich_C"/>
</dbReference>
<comment type="subcellular location">
    <subcellularLocation>
        <location evidence="1">Nucleus</location>
    </subcellularLocation>
</comment>
<evidence type="ECO:0000313" key="4">
    <source>
        <dbReference type="EMBL" id="KAK9154026.1"/>
    </source>
</evidence>
<proteinExistence type="predicted"/>
<feature type="compositionally biased region" description="Basic and acidic residues" evidence="3">
    <location>
        <begin position="572"/>
        <end position="586"/>
    </location>
</feature>
<comment type="caution">
    <text evidence="4">The sequence shown here is derived from an EMBL/GenBank/DDBJ whole genome shotgun (WGS) entry which is preliminary data.</text>
</comment>
<dbReference type="PANTHER" id="PTHR22715:SF1">
    <property type="entry name" value="DNA BINDING PROTEIN"/>
    <property type="match status" value="1"/>
</dbReference>
<evidence type="ECO:0000313" key="5">
    <source>
        <dbReference type="Proteomes" id="UP001417504"/>
    </source>
</evidence>
<reference evidence="4 5" key="1">
    <citation type="submission" date="2024-01" db="EMBL/GenBank/DDBJ databases">
        <title>Genome assemblies of Stephania.</title>
        <authorList>
            <person name="Yang L."/>
        </authorList>
    </citation>
    <scope>NUCLEOTIDE SEQUENCE [LARGE SCALE GENOMIC DNA]</scope>
    <source>
        <strain evidence="4">QJT</strain>
        <tissue evidence="4">Leaf</tissue>
    </source>
</reference>
<evidence type="ECO:0000256" key="3">
    <source>
        <dbReference type="SAM" id="MobiDB-lite"/>
    </source>
</evidence>
<dbReference type="InterPro" id="IPR040092">
    <property type="entry name" value="TBRG1"/>
</dbReference>
<sequence>MANPRGEERSDGLEIISIGVLYDGSSWDKKYWSCSRGKDRYPYPVGYSAVRIHSGVKYRMEIQEGPKGPLFVITSTDGESCSGQTPDIAWEAFQKKGVPRAKLGNGKRFSCKIDGTELFGLKNPLVQRFLRELMANVNGIAHENSTSPDICNGGVNLMPVNQVPKSCPDIVPCPKAHRGNRKRKMKHISQTTGFNNGEIKKTQIQGPSNDADHSSVCTRSWLLDCEIVPTSTLDREREANNDSKALTVDAVTLVELRHQASPVTLDNRSRNIQIEGCNALDAIKYHSGKALGLIESRNAEDLDISVSVKSSGFVGLPVDSPPDCYKGSSSQVEPHHPASNRPISDEAITNSFSQKSLGTHVSNISPERTDFDSEGQDCFTSMMKVLLPQALTLLKKAPTQTKTAFQSPEYSFANDHSLRLTGTKSPIHPTEAISPGKIGVETSCEVPSVIKETKMHGLSRILDSSEVVESVVPDSLDDNEQLGNNVNNQWPLCSNLVEVGEMAFEKKEHNSDCASLLGCDDMHNKSLNFQSRMSGNSELLHDTDTQCPNNNTEEEVVISDSPIGYSSPKKKPFLEGKSDLNGRESDPGVDSTGDTLKVSLGIVNGPIQDVTVIEPFLPMRQESHSPRTSVVGCEVMNVIPPNERSCDDTSFHIETTFRPKVVPFSSESGCSQRVVNFDSMRNSEFRNKEESKNKKICKTEVAQYRRRKCHSKGPKLQNGRFHQQQSNDGALDDHDYIDSYKLYGNQDTRVNSTCNAGASNDSHEETKVPGTGNASSLIQCLDPPMMPFNGLISESIICRNAKGDSLSEAYPVTELVQVVLLHVAS</sequence>